<feature type="transmembrane region" description="Helical" evidence="6">
    <location>
        <begin position="146"/>
        <end position="169"/>
    </location>
</feature>
<evidence type="ECO:0000256" key="5">
    <source>
        <dbReference type="ARBA" id="ARBA00023136"/>
    </source>
</evidence>
<dbReference type="Proteomes" id="UP000317316">
    <property type="component" value="Unassembled WGS sequence"/>
</dbReference>
<comment type="similarity">
    <text evidence="6">Belongs to the ABC-4 integral membrane protein family.</text>
</comment>
<evidence type="ECO:0000256" key="2">
    <source>
        <dbReference type="ARBA" id="ARBA00022475"/>
    </source>
</evidence>
<feature type="transmembrane region" description="Helical" evidence="6">
    <location>
        <begin position="60"/>
        <end position="79"/>
    </location>
</feature>
<evidence type="ECO:0000259" key="7">
    <source>
        <dbReference type="Pfam" id="PF02687"/>
    </source>
</evidence>
<feature type="domain" description="ABC3 transporter permease C-terminal" evidence="7">
    <location>
        <begin position="60"/>
        <end position="170"/>
    </location>
</feature>
<dbReference type="InterPro" id="IPR027022">
    <property type="entry name" value="ABC_permease_BceB-typ"/>
</dbReference>
<gene>
    <name evidence="8" type="ORF">FG382_07010</name>
</gene>
<keyword evidence="6" id="KW-0813">Transport</keyword>
<dbReference type="InterPro" id="IPR052536">
    <property type="entry name" value="ABC-4_Integral_Memb_Prot"/>
</dbReference>
<protein>
    <submittedName>
        <fullName evidence="8">FtsX-like permease family protein</fullName>
    </submittedName>
</protein>
<evidence type="ECO:0000313" key="8">
    <source>
        <dbReference type="EMBL" id="TQR15210.1"/>
    </source>
</evidence>
<accession>A0A544TCP2</accession>
<organism evidence="8 9">
    <name type="scientific">Psychrobacillus lasiicapitis</name>
    <dbReference type="NCBI Taxonomy" id="1636719"/>
    <lineage>
        <taxon>Bacteria</taxon>
        <taxon>Bacillati</taxon>
        <taxon>Bacillota</taxon>
        <taxon>Bacilli</taxon>
        <taxon>Bacillales</taxon>
        <taxon>Bacillaceae</taxon>
        <taxon>Psychrobacillus</taxon>
    </lineage>
</organism>
<name>A0A544TCP2_9BACI</name>
<comment type="subcellular location">
    <subcellularLocation>
        <location evidence="1 6">Cell membrane</location>
        <topology evidence="1 6">Multi-pass membrane protein</topology>
    </subcellularLocation>
</comment>
<feature type="transmembrane region" description="Helical" evidence="6">
    <location>
        <begin position="599"/>
        <end position="617"/>
    </location>
</feature>
<reference evidence="8 9" key="1">
    <citation type="submission" date="2019-05" db="EMBL/GenBank/DDBJ databases">
        <title>Psychrobacillus vulpis sp. nov., a new species isolated from feces of a red fox that inhabits in The Tablas de Daimiel Natural Park, Albacete, Spain.</title>
        <authorList>
            <person name="Rodriguez M."/>
            <person name="Reina J.C."/>
            <person name="Bejar V."/>
            <person name="Llamas I."/>
        </authorList>
    </citation>
    <scope>NUCLEOTIDE SEQUENCE [LARGE SCALE GENOMIC DNA]</scope>
    <source>
        <strain evidence="8 9">NEAU-3TGS17</strain>
    </source>
</reference>
<feature type="transmembrane region" description="Helical" evidence="6">
    <location>
        <begin position="237"/>
        <end position="263"/>
    </location>
</feature>
<dbReference type="InterPro" id="IPR003838">
    <property type="entry name" value="ABC3_permease_C"/>
</dbReference>
<dbReference type="EMBL" id="VDGH01000003">
    <property type="protein sequence ID" value="TQR15210.1"/>
    <property type="molecule type" value="Genomic_DNA"/>
</dbReference>
<keyword evidence="3 6" id="KW-0812">Transmembrane</keyword>
<dbReference type="RefSeq" id="WP_142538188.1">
    <property type="nucleotide sequence ID" value="NZ_BMIE01000009.1"/>
</dbReference>
<evidence type="ECO:0000313" key="9">
    <source>
        <dbReference type="Proteomes" id="UP000317316"/>
    </source>
</evidence>
<feature type="transmembrane region" description="Helical" evidence="6">
    <location>
        <begin position="18"/>
        <end position="40"/>
    </location>
</feature>
<evidence type="ECO:0000256" key="6">
    <source>
        <dbReference type="PIRNR" id="PIRNR018968"/>
    </source>
</evidence>
<feature type="transmembrane region" description="Helical" evidence="6">
    <location>
        <begin position="293"/>
        <end position="314"/>
    </location>
</feature>
<evidence type="ECO:0000256" key="1">
    <source>
        <dbReference type="ARBA" id="ARBA00004651"/>
    </source>
</evidence>
<evidence type="ECO:0000256" key="4">
    <source>
        <dbReference type="ARBA" id="ARBA00022989"/>
    </source>
</evidence>
<dbReference type="Pfam" id="PF02687">
    <property type="entry name" value="FtsX"/>
    <property type="match status" value="1"/>
</dbReference>
<dbReference type="PANTHER" id="PTHR46795:SF3">
    <property type="entry name" value="ABC TRANSPORTER PERMEASE"/>
    <property type="match status" value="1"/>
</dbReference>
<feature type="transmembrane region" description="Helical" evidence="6">
    <location>
        <begin position="539"/>
        <end position="564"/>
    </location>
</feature>
<keyword evidence="5 6" id="KW-0472">Membrane</keyword>
<dbReference type="OrthoDB" id="1705903at2"/>
<feature type="transmembrane region" description="Helical" evidence="6">
    <location>
        <begin position="629"/>
        <end position="654"/>
    </location>
</feature>
<sequence length="662" mass="74047">MTLSQLVLRSMKKNIKHYYLYFFALIFSVTLYFSFVTLQYNPSVVDVSQGVKVAAGLKAASYILLFVVVFFVLYANLLFMKRRSKEIGLYQLIGMSKGLVTRLLVLENTILWVSALAIGVGLGFLTSRVFGMVLLRILEKDVLVQLIFSVEALQMTIFVFLVLLIVVLIQTAIGIRRVSLLALFTANATADVKVKRFSGLQMFLGFIGLLLIGYGYYLSTTLFELESDNPNVLFYKMIAILVSTIGGTFFVFRFSVAFILNLIRKQKRGHLSIQDVLSLTPIMHRMKSNAMSLTTITVISATALGILCLSYISYYSAGSTAKLNIPFDYIIMNDQGEGFIELLNEKKIEYTQTDIELLNVEVDTSAIYANDMPAGLNMVTKGPMIITKLSDMQKEMPGLSLKEGEGYITGYSSMMSEIVKLEENKPVELTTSNGEESITIKEIRSDSLLVYYVTGAGMSIVVTDEQFDKLKADAMISEQTIWSKQIGIDLAESAQLKEVQAIYEETTNNGHFEVTKDDGTIDSVNMDTQEAYRLSMLDMFGLVIFVTGFLGLAFLMTTGSILYFKQMTEAEEEKASYTVLRKIGFTTNELMKGIYKKQLFNFGVPLVIGLAHSYFAVKSGWMLFGTELVAPLLITMGVYVILYSIFAFLSIGYYRKVVNESL</sequence>
<dbReference type="GO" id="GO:0055085">
    <property type="term" value="P:transmembrane transport"/>
    <property type="evidence" value="ECO:0007669"/>
    <property type="project" value="UniProtKB-UniRule"/>
</dbReference>
<evidence type="ECO:0000256" key="3">
    <source>
        <dbReference type="ARBA" id="ARBA00022692"/>
    </source>
</evidence>
<dbReference type="PIRSF" id="PIRSF018968">
    <property type="entry name" value="ABC_permease_BceB"/>
    <property type="match status" value="1"/>
</dbReference>
<dbReference type="GO" id="GO:0005886">
    <property type="term" value="C:plasma membrane"/>
    <property type="evidence" value="ECO:0007669"/>
    <property type="project" value="UniProtKB-SubCell"/>
</dbReference>
<feature type="transmembrane region" description="Helical" evidence="6">
    <location>
        <begin position="197"/>
        <end position="217"/>
    </location>
</feature>
<proteinExistence type="inferred from homology"/>
<keyword evidence="9" id="KW-1185">Reference proteome</keyword>
<keyword evidence="2 6" id="KW-1003">Cell membrane</keyword>
<dbReference type="AlphaFoldDB" id="A0A544TCP2"/>
<dbReference type="PANTHER" id="PTHR46795">
    <property type="entry name" value="ABC TRANSPORTER PERMEASE-RELATED-RELATED"/>
    <property type="match status" value="1"/>
</dbReference>
<keyword evidence="4 6" id="KW-1133">Transmembrane helix</keyword>
<comment type="caution">
    <text evidence="8">The sequence shown here is derived from an EMBL/GenBank/DDBJ whole genome shotgun (WGS) entry which is preliminary data.</text>
</comment>
<feature type="transmembrane region" description="Helical" evidence="6">
    <location>
        <begin position="99"/>
        <end position="126"/>
    </location>
</feature>